<dbReference type="Gene3D" id="3.40.1190.20">
    <property type="match status" value="1"/>
</dbReference>
<protein>
    <submittedName>
        <fullName evidence="5">Carbohydrate kinase family protein</fullName>
    </submittedName>
</protein>
<dbReference type="Pfam" id="PF00294">
    <property type="entry name" value="PfkB"/>
    <property type="match status" value="1"/>
</dbReference>
<evidence type="ECO:0000313" key="6">
    <source>
        <dbReference type="Proteomes" id="UP000253868"/>
    </source>
</evidence>
<evidence type="ECO:0000313" key="5">
    <source>
        <dbReference type="EMBL" id="AXG83013.1"/>
    </source>
</evidence>
<dbReference type="GO" id="GO:0016301">
    <property type="term" value="F:kinase activity"/>
    <property type="evidence" value="ECO:0007669"/>
    <property type="project" value="UniProtKB-KW"/>
</dbReference>
<dbReference type="PANTHER" id="PTHR10584:SF166">
    <property type="entry name" value="RIBOKINASE"/>
    <property type="match status" value="1"/>
</dbReference>
<dbReference type="EMBL" id="CP031194">
    <property type="protein sequence ID" value="AXG83013.1"/>
    <property type="molecule type" value="Genomic_DNA"/>
</dbReference>
<dbReference type="Proteomes" id="UP000253868">
    <property type="component" value="Chromosome"/>
</dbReference>
<feature type="compositionally biased region" description="Basic and acidic residues" evidence="3">
    <location>
        <begin position="16"/>
        <end position="27"/>
    </location>
</feature>
<sequence>MRSSLFPAESAPKAAGRSERSRERSGRGEPAPVTAPPGGSVSSHYGRVRTTARVESITSDRKTTRGRVRRSNVVRAPRIPGYAPEIVWPSGAAAILGRSDNQAPERETVTQQRTVQADQPPHDVLVVGGSGVDTVVRVDSLPVPLADSVSVGPIREWPGHTGGNVAIGCRALGLDVKFLDYMGDDWRGEQVRERLTAGGVDFEALISPTGTRRAVNLVDRTGRRMSFHDARDPEDLRMPRAFYLPHLRRTRHVHLSLTNFARHLFDDIEALGVPVSTDLHDWDGLTDYHRDFAFRADLVFLSAAGAKERIASVMREILREGRAEAVIATAGAGGSYLMTREGGRSPRPVPATPPPGPVVDSNGAGDAYVCGFLHGRLAGRKLEECARLGALAGAHACTGEGSAALIGPDDLLVDSV</sequence>
<feature type="domain" description="Carbohydrate kinase PfkB" evidence="4">
    <location>
        <begin position="308"/>
        <end position="403"/>
    </location>
</feature>
<dbReference type="AlphaFoldDB" id="A0A345I239"/>
<reference evidence="6" key="1">
    <citation type="submission" date="2018-07" db="EMBL/GenBank/DDBJ databases">
        <authorList>
            <person name="Zhao J."/>
        </authorList>
    </citation>
    <scope>NUCLEOTIDE SEQUENCE [LARGE SCALE GENOMIC DNA]</scope>
    <source>
        <strain evidence="6">GSSD-12</strain>
    </source>
</reference>
<proteinExistence type="predicted"/>
<dbReference type="InterPro" id="IPR029056">
    <property type="entry name" value="Ribokinase-like"/>
</dbReference>
<gene>
    <name evidence="5" type="ORF">DVK44_30925</name>
</gene>
<dbReference type="OrthoDB" id="9808601at2"/>
<evidence type="ECO:0000256" key="2">
    <source>
        <dbReference type="ARBA" id="ARBA00022777"/>
    </source>
</evidence>
<organism evidence="5 6">
    <name type="scientific">Streptomyces paludis</name>
    <dbReference type="NCBI Taxonomy" id="2282738"/>
    <lineage>
        <taxon>Bacteria</taxon>
        <taxon>Bacillati</taxon>
        <taxon>Actinomycetota</taxon>
        <taxon>Actinomycetes</taxon>
        <taxon>Kitasatosporales</taxon>
        <taxon>Streptomycetaceae</taxon>
        <taxon>Streptomyces</taxon>
    </lineage>
</organism>
<evidence type="ECO:0000256" key="1">
    <source>
        <dbReference type="ARBA" id="ARBA00022679"/>
    </source>
</evidence>
<keyword evidence="6" id="KW-1185">Reference proteome</keyword>
<dbReference type="KEGG" id="spad:DVK44_30925"/>
<dbReference type="InterPro" id="IPR011611">
    <property type="entry name" value="PfkB_dom"/>
</dbReference>
<feature type="region of interest" description="Disordered" evidence="3">
    <location>
        <begin position="1"/>
        <end position="72"/>
    </location>
</feature>
<keyword evidence="1" id="KW-0808">Transferase</keyword>
<accession>A0A345I239</accession>
<evidence type="ECO:0000259" key="4">
    <source>
        <dbReference type="Pfam" id="PF00294"/>
    </source>
</evidence>
<dbReference type="SUPFAM" id="SSF53613">
    <property type="entry name" value="Ribokinase-like"/>
    <property type="match status" value="1"/>
</dbReference>
<keyword evidence="2 5" id="KW-0418">Kinase</keyword>
<name>A0A345I239_9ACTN</name>
<dbReference type="PANTHER" id="PTHR10584">
    <property type="entry name" value="SUGAR KINASE"/>
    <property type="match status" value="1"/>
</dbReference>
<evidence type="ECO:0000256" key="3">
    <source>
        <dbReference type="SAM" id="MobiDB-lite"/>
    </source>
</evidence>